<sequence length="291" mass="33049">MFLKFLILTAISATLIIYFQKPIFIEINKYISIESFQTIVDNVRSTFIWIGTLGGHLGHTITFRKPSKLKHSRLFSVNDLSKYNGIEGSKGLYLSILGKVYDVKKGKQHYGPGGSYHSFAGKDASRAFITGDFNETGLSDDVLDLTPQELKSIVHWTEFYARDYKYRGKLIGRYYDAYGNPTSYHNEVMNKIKTAKNKMVDEESEKLSYPPCNSEWSQDSVVVSNVTGWESPECYTNQDPSPTDVLVSKILPTHLQRADFKNIKTAIPRLQVAKSIPNESNFIRLELSFCP</sequence>
<dbReference type="PANTHER" id="PTHR10281">
    <property type="entry name" value="MEMBRANE-ASSOCIATED PROGESTERONE RECEPTOR COMPONENT-RELATED"/>
    <property type="match status" value="1"/>
</dbReference>
<dbReference type="SMART" id="SM01117">
    <property type="entry name" value="Cyt-b5"/>
    <property type="match status" value="1"/>
</dbReference>
<dbReference type="InterPro" id="IPR001199">
    <property type="entry name" value="Cyt_B5-like_heme/steroid-bd"/>
</dbReference>
<dbReference type="Gene3D" id="3.10.120.10">
    <property type="entry name" value="Cytochrome b5-like heme/steroid binding domain"/>
    <property type="match status" value="1"/>
</dbReference>
<proteinExistence type="inferred from homology"/>
<name>A0A7R9ICR3_9NEOP</name>
<dbReference type="InterPro" id="IPR050577">
    <property type="entry name" value="MAPR/NEUFC/NENF-like"/>
</dbReference>
<gene>
    <name evidence="3" type="ORF">TTEB3V08_LOCUS4531</name>
</gene>
<protein>
    <recommendedName>
        <fullName evidence="2">Cytochrome b5 heme-binding domain-containing protein</fullName>
    </recommendedName>
</protein>
<feature type="domain" description="Cytochrome b5 heme-binding" evidence="2">
    <location>
        <begin position="75"/>
        <end position="171"/>
    </location>
</feature>
<reference evidence="3" key="1">
    <citation type="submission" date="2020-11" db="EMBL/GenBank/DDBJ databases">
        <authorList>
            <person name="Tran Van P."/>
        </authorList>
    </citation>
    <scope>NUCLEOTIDE SEQUENCE</scope>
</reference>
<accession>A0A7R9ICR3</accession>
<evidence type="ECO:0000259" key="2">
    <source>
        <dbReference type="SMART" id="SM01117"/>
    </source>
</evidence>
<dbReference type="SUPFAM" id="SSF55856">
    <property type="entry name" value="Cytochrome b5-like heme/steroid binding domain"/>
    <property type="match status" value="1"/>
</dbReference>
<evidence type="ECO:0000313" key="3">
    <source>
        <dbReference type="EMBL" id="CAD7456503.1"/>
    </source>
</evidence>
<dbReference type="GO" id="GO:0016020">
    <property type="term" value="C:membrane"/>
    <property type="evidence" value="ECO:0007669"/>
    <property type="project" value="TreeGrafter"/>
</dbReference>
<dbReference type="AlphaFoldDB" id="A0A7R9ICR3"/>
<dbReference type="Pfam" id="PF00173">
    <property type="entry name" value="Cyt-b5"/>
    <property type="match status" value="1"/>
</dbReference>
<organism evidence="3">
    <name type="scientific">Timema tahoe</name>
    <dbReference type="NCBI Taxonomy" id="61484"/>
    <lineage>
        <taxon>Eukaryota</taxon>
        <taxon>Metazoa</taxon>
        <taxon>Ecdysozoa</taxon>
        <taxon>Arthropoda</taxon>
        <taxon>Hexapoda</taxon>
        <taxon>Insecta</taxon>
        <taxon>Pterygota</taxon>
        <taxon>Neoptera</taxon>
        <taxon>Polyneoptera</taxon>
        <taxon>Phasmatodea</taxon>
        <taxon>Timematodea</taxon>
        <taxon>Timematoidea</taxon>
        <taxon>Timematidae</taxon>
        <taxon>Timema</taxon>
    </lineage>
</organism>
<dbReference type="GO" id="GO:0012505">
    <property type="term" value="C:endomembrane system"/>
    <property type="evidence" value="ECO:0007669"/>
    <property type="project" value="TreeGrafter"/>
</dbReference>
<comment type="similarity">
    <text evidence="1">Belongs to the cytochrome b5 family. MAPR subfamily.</text>
</comment>
<dbReference type="EMBL" id="OE001310">
    <property type="protein sequence ID" value="CAD7456503.1"/>
    <property type="molecule type" value="Genomic_DNA"/>
</dbReference>
<evidence type="ECO:0000256" key="1">
    <source>
        <dbReference type="ARBA" id="ARBA00038357"/>
    </source>
</evidence>
<dbReference type="InterPro" id="IPR036400">
    <property type="entry name" value="Cyt_B5-like_heme/steroid_sf"/>
</dbReference>
<dbReference type="PANTHER" id="PTHR10281:SF4">
    <property type="entry name" value="NEUFERRICIN"/>
    <property type="match status" value="1"/>
</dbReference>